<sequence length="135" mass="15268">MHGMEVVRSQQLTSNSKLSQVPILCFGKRARTIWDLPPCIVHNAAELILCHMPWWWLPADSNHFVLPSPLPPDPLGLPFIGNKFEYLPFGSGRKICTGLPLGDKIVMFMRIPVISYCLVAQCLNFRTNMAFSSRK</sequence>
<organism evidence="1 2">
    <name type="scientific">Canavalia gladiata</name>
    <name type="common">Sword bean</name>
    <name type="synonym">Dolichos gladiatus</name>
    <dbReference type="NCBI Taxonomy" id="3824"/>
    <lineage>
        <taxon>Eukaryota</taxon>
        <taxon>Viridiplantae</taxon>
        <taxon>Streptophyta</taxon>
        <taxon>Embryophyta</taxon>
        <taxon>Tracheophyta</taxon>
        <taxon>Spermatophyta</taxon>
        <taxon>Magnoliopsida</taxon>
        <taxon>eudicotyledons</taxon>
        <taxon>Gunneridae</taxon>
        <taxon>Pentapetalae</taxon>
        <taxon>rosids</taxon>
        <taxon>fabids</taxon>
        <taxon>Fabales</taxon>
        <taxon>Fabaceae</taxon>
        <taxon>Papilionoideae</taxon>
        <taxon>50 kb inversion clade</taxon>
        <taxon>NPAAA clade</taxon>
        <taxon>indigoferoid/millettioid clade</taxon>
        <taxon>Phaseoleae</taxon>
        <taxon>Canavalia</taxon>
    </lineage>
</organism>
<proteinExistence type="predicted"/>
<dbReference type="AlphaFoldDB" id="A0AAN9RDF8"/>
<evidence type="ECO:0000313" key="1">
    <source>
        <dbReference type="EMBL" id="KAK7362568.1"/>
    </source>
</evidence>
<protein>
    <submittedName>
        <fullName evidence="1">Uncharacterized protein</fullName>
    </submittedName>
</protein>
<evidence type="ECO:0000313" key="2">
    <source>
        <dbReference type="Proteomes" id="UP001367508"/>
    </source>
</evidence>
<reference evidence="1 2" key="1">
    <citation type="submission" date="2024-01" db="EMBL/GenBank/DDBJ databases">
        <title>The genomes of 5 underutilized Papilionoideae crops provide insights into root nodulation and disease resistanc.</title>
        <authorList>
            <person name="Jiang F."/>
        </authorList>
    </citation>
    <scope>NUCLEOTIDE SEQUENCE [LARGE SCALE GENOMIC DNA]</scope>
    <source>
        <strain evidence="1">LVBAO_FW01</strain>
        <tissue evidence="1">Leaves</tissue>
    </source>
</reference>
<dbReference type="EMBL" id="JAYMYQ010000001">
    <property type="protein sequence ID" value="KAK7362568.1"/>
    <property type="molecule type" value="Genomic_DNA"/>
</dbReference>
<comment type="caution">
    <text evidence="1">The sequence shown here is derived from an EMBL/GenBank/DDBJ whole genome shotgun (WGS) entry which is preliminary data.</text>
</comment>
<keyword evidence="2" id="KW-1185">Reference proteome</keyword>
<gene>
    <name evidence="1" type="ORF">VNO77_04684</name>
</gene>
<accession>A0AAN9RDF8</accession>
<dbReference type="Proteomes" id="UP001367508">
    <property type="component" value="Unassembled WGS sequence"/>
</dbReference>
<name>A0AAN9RDF8_CANGL</name>